<keyword evidence="6 9" id="KW-0029">Amino-acid transport</keyword>
<dbReference type="PANTHER" id="PTHR42865">
    <property type="entry name" value="PROTON/GLUTAMATE-ASPARTATE SYMPORTER"/>
    <property type="match status" value="1"/>
</dbReference>
<comment type="function">
    <text evidence="9">Involved in the import of serine and threonine into the cell, with the concomitant import of sodium (symport system).</text>
</comment>
<dbReference type="EMBL" id="RRCT01000022">
    <property type="protein sequence ID" value="RQW73347.1"/>
    <property type="molecule type" value="Genomic_DNA"/>
</dbReference>
<dbReference type="SUPFAM" id="SSF118215">
    <property type="entry name" value="Proton glutamate symport protein"/>
    <property type="match status" value="1"/>
</dbReference>
<keyword evidence="5 9" id="KW-0769">Symport</keyword>
<dbReference type="Gene3D" id="1.10.3860.10">
    <property type="entry name" value="Sodium:dicarboxylate symporter"/>
    <property type="match status" value="1"/>
</dbReference>
<dbReference type="Proteomes" id="UP000274033">
    <property type="component" value="Unassembled WGS sequence"/>
</dbReference>
<evidence type="ECO:0000313" key="10">
    <source>
        <dbReference type="EMBL" id="RQW73347.1"/>
    </source>
</evidence>
<evidence type="ECO:0000256" key="1">
    <source>
        <dbReference type="ARBA" id="ARBA00004141"/>
    </source>
</evidence>
<dbReference type="OrthoDB" id="9768885at2"/>
<keyword evidence="2 9" id="KW-0813">Transport</keyword>
<dbReference type="RefSeq" id="WP_124766541.1">
    <property type="nucleotide sequence ID" value="NZ_JAFBDY010000001.1"/>
</dbReference>
<feature type="transmembrane region" description="Helical" evidence="9">
    <location>
        <begin position="179"/>
        <end position="200"/>
    </location>
</feature>
<comment type="similarity">
    <text evidence="9">Belongs to the dicarboxylate/amino acid:cation symporter (DAACS) (TC 2.A.23) family.</text>
</comment>
<dbReference type="NCBIfam" id="NF010151">
    <property type="entry name" value="PRK13628.1"/>
    <property type="match status" value="1"/>
</dbReference>
<evidence type="ECO:0000256" key="9">
    <source>
        <dbReference type="HAMAP-Rule" id="MF_01582"/>
    </source>
</evidence>
<comment type="catalytic activity">
    <reaction evidence="9">
        <text>L-serine(in) + Na(+)(in) = L-serine(out) + Na(+)(out)</text>
        <dbReference type="Rhea" id="RHEA:29575"/>
        <dbReference type="ChEBI" id="CHEBI:29101"/>
        <dbReference type="ChEBI" id="CHEBI:33384"/>
    </reaction>
</comment>
<evidence type="ECO:0000256" key="7">
    <source>
        <dbReference type="ARBA" id="ARBA00022989"/>
    </source>
</evidence>
<keyword evidence="11" id="KW-1185">Reference proteome</keyword>
<dbReference type="PRINTS" id="PR00173">
    <property type="entry name" value="EDTRNSPORT"/>
</dbReference>
<name>A0A3N9UA20_9BACI</name>
<feature type="transmembrane region" description="Helical" evidence="9">
    <location>
        <begin position="44"/>
        <end position="66"/>
    </location>
</feature>
<evidence type="ECO:0000256" key="2">
    <source>
        <dbReference type="ARBA" id="ARBA00022448"/>
    </source>
</evidence>
<accession>A0A3N9UA20</accession>
<keyword evidence="3 9" id="KW-1003">Cell membrane</keyword>
<dbReference type="AlphaFoldDB" id="A0A3N9UA20"/>
<keyword evidence="4 9" id="KW-0812">Transmembrane</keyword>
<dbReference type="Pfam" id="PF00375">
    <property type="entry name" value="SDF"/>
    <property type="match status" value="1"/>
</dbReference>
<keyword evidence="8 9" id="KW-0472">Membrane</keyword>
<dbReference type="GO" id="GO:0005886">
    <property type="term" value="C:plasma membrane"/>
    <property type="evidence" value="ECO:0007669"/>
    <property type="project" value="UniProtKB-SubCell"/>
</dbReference>
<evidence type="ECO:0000256" key="6">
    <source>
        <dbReference type="ARBA" id="ARBA00022970"/>
    </source>
</evidence>
<dbReference type="InterPro" id="IPR001991">
    <property type="entry name" value="Na-dicarboxylate_symporter"/>
</dbReference>
<evidence type="ECO:0000256" key="4">
    <source>
        <dbReference type="ARBA" id="ARBA00022692"/>
    </source>
</evidence>
<organism evidence="10 11">
    <name type="scientific">Lysinibacillus composti</name>
    <dbReference type="NCBI Taxonomy" id="720633"/>
    <lineage>
        <taxon>Bacteria</taxon>
        <taxon>Bacillati</taxon>
        <taxon>Bacillota</taxon>
        <taxon>Bacilli</taxon>
        <taxon>Bacillales</taxon>
        <taxon>Bacillaceae</taxon>
        <taxon>Lysinibacillus</taxon>
    </lineage>
</organism>
<dbReference type="FunFam" id="1.10.3860.10:FF:000003">
    <property type="entry name" value="Serine/threonine transporter sstT"/>
    <property type="match status" value="1"/>
</dbReference>
<sequence length="414" mass="43353">MKALFKKWNDISLVKRIIVGLVIGIILGLTIPEQASIVSIFGKLFVSALKAVAPVLVLVLVINAIAGQKSGKKTNMKSILALYLLGTFSAGVVAAVMSYIFPTTLTLKDSATDVAPPSGVGQVLETLLFNVTTNPITAVADANYIGILAWAVVLGITLKKASETTKTVLQNISDAVSTVVQWVISLAPFGIMGLVFDTIASNGLSTLGEYGSLLLVLIGSMLIVTFVVNPLLVFIWARRNPYPLVFTSIKESGIYAFFTRSSAANIPVNMRLCEKLGLDKDTYSVSIPLGATINMEGAAITISVLSLAAAFTLGIEIDLMTAIILMVISAISAAGASGVAGGSLLLVPVACSILGISDDIAMQVVAIGFIIGVIQDSAETALNSSSDIVFTAAADYARERKEGLKDAHKEALNQ</sequence>
<dbReference type="HAMAP" id="MF_01582">
    <property type="entry name" value="Ser_Thr_transp_SstT"/>
    <property type="match status" value="1"/>
</dbReference>
<dbReference type="InterPro" id="IPR036458">
    <property type="entry name" value="Na:dicarbo_symporter_sf"/>
</dbReference>
<dbReference type="GO" id="GO:0015826">
    <property type="term" value="P:threonine transport"/>
    <property type="evidence" value="ECO:0007669"/>
    <property type="project" value="InterPro"/>
</dbReference>
<feature type="transmembrane region" description="Helical" evidence="9">
    <location>
        <begin position="12"/>
        <end position="32"/>
    </location>
</feature>
<evidence type="ECO:0000313" key="11">
    <source>
        <dbReference type="Proteomes" id="UP000274033"/>
    </source>
</evidence>
<comment type="catalytic activity">
    <reaction evidence="9">
        <text>L-threonine(in) + Na(+)(in) = L-threonine(out) + Na(+)(out)</text>
        <dbReference type="Rhea" id="RHEA:69999"/>
        <dbReference type="ChEBI" id="CHEBI:29101"/>
        <dbReference type="ChEBI" id="CHEBI:57926"/>
    </reaction>
</comment>
<feature type="transmembrane region" description="Helical" evidence="9">
    <location>
        <begin position="78"/>
        <end position="101"/>
    </location>
</feature>
<feature type="transmembrane region" description="Helical" evidence="9">
    <location>
        <begin position="297"/>
        <end position="317"/>
    </location>
</feature>
<evidence type="ECO:0000256" key="5">
    <source>
        <dbReference type="ARBA" id="ARBA00022847"/>
    </source>
</evidence>
<gene>
    <name evidence="9 10" type="primary">sstT</name>
    <name evidence="10" type="ORF">EBB45_16985</name>
</gene>
<comment type="caution">
    <text evidence="10">The sequence shown here is derived from an EMBL/GenBank/DDBJ whole genome shotgun (WGS) entry which is preliminary data.</text>
</comment>
<evidence type="ECO:0000256" key="3">
    <source>
        <dbReference type="ARBA" id="ARBA00022475"/>
    </source>
</evidence>
<dbReference type="GO" id="GO:0032329">
    <property type="term" value="P:serine transport"/>
    <property type="evidence" value="ECO:0007669"/>
    <property type="project" value="InterPro"/>
</dbReference>
<proteinExistence type="inferred from homology"/>
<protein>
    <recommendedName>
        <fullName evidence="9">Serine/threonine transporter SstT</fullName>
    </recommendedName>
    <alternativeName>
        <fullName evidence="9">Na(+)/serine-threonine symporter</fullName>
    </alternativeName>
</protein>
<feature type="transmembrane region" description="Helical" evidence="9">
    <location>
        <begin position="136"/>
        <end position="158"/>
    </location>
</feature>
<dbReference type="PANTHER" id="PTHR42865:SF8">
    <property type="entry name" value="SERINE_THREONINE TRANSPORTER SSTT"/>
    <property type="match status" value="1"/>
</dbReference>
<reference evidence="10 11" key="1">
    <citation type="journal article" date="2013" name="J. Microbiol.">
        <title>Lysinibacillus chungkukjangi sp. nov., isolated from Chungkukjang, Korean fermented soybean food.</title>
        <authorList>
            <person name="Kim S.J."/>
            <person name="Jang Y.H."/>
            <person name="Hamada M."/>
            <person name="Ahn J.H."/>
            <person name="Weon H.Y."/>
            <person name="Suzuki K."/>
            <person name="Whang K.S."/>
            <person name="Kwon S.W."/>
        </authorList>
    </citation>
    <scope>NUCLEOTIDE SEQUENCE [LARGE SCALE GENOMIC DNA]</scope>
    <source>
        <strain evidence="10 11">MCCC 1A12701</strain>
    </source>
</reference>
<dbReference type="GO" id="GO:0005295">
    <property type="term" value="F:neutral L-amino acid:sodium symporter activity"/>
    <property type="evidence" value="ECO:0007669"/>
    <property type="project" value="TreeGrafter"/>
</dbReference>
<keyword evidence="7 9" id="KW-1133">Transmembrane helix</keyword>
<dbReference type="InterPro" id="IPR023025">
    <property type="entry name" value="Ser_Thr_transp_SstT"/>
</dbReference>
<feature type="transmembrane region" description="Helical" evidence="9">
    <location>
        <begin position="212"/>
        <end position="237"/>
    </location>
</feature>
<comment type="subcellular location">
    <subcellularLocation>
        <location evidence="9">Cell membrane</location>
        <topology evidence="9">Multi-pass membrane protein</topology>
    </subcellularLocation>
    <subcellularLocation>
        <location evidence="1">Membrane</location>
        <topology evidence="1">Multi-pass membrane protein</topology>
    </subcellularLocation>
</comment>
<feature type="transmembrane region" description="Helical" evidence="9">
    <location>
        <begin position="323"/>
        <end position="347"/>
    </location>
</feature>
<evidence type="ECO:0000256" key="8">
    <source>
        <dbReference type="ARBA" id="ARBA00023136"/>
    </source>
</evidence>